<protein>
    <submittedName>
        <fullName evidence="1">Uncharacterized protein</fullName>
    </submittedName>
</protein>
<dbReference type="AlphaFoldDB" id="A0A0D0BCJ8"/>
<sequence length="52" mass="5695">MLASAPRTQARTLPLIIINCSQGNSSMILGDLPMGHIIMVALWFRLVDKATQ</sequence>
<reference evidence="1 2" key="1">
    <citation type="submission" date="2014-04" db="EMBL/GenBank/DDBJ databases">
        <authorList>
            <consortium name="DOE Joint Genome Institute"/>
            <person name="Kuo A."/>
            <person name="Ruytinx J."/>
            <person name="Rineau F."/>
            <person name="Colpaert J."/>
            <person name="Kohler A."/>
            <person name="Nagy L.G."/>
            <person name="Floudas D."/>
            <person name="Copeland A."/>
            <person name="Barry K.W."/>
            <person name="Cichocki N."/>
            <person name="Veneault-Fourrey C."/>
            <person name="LaButti K."/>
            <person name="Lindquist E.A."/>
            <person name="Lipzen A."/>
            <person name="Lundell T."/>
            <person name="Morin E."/>
            <person name="Murat C."/>
            <person name="Sun H."/>
            <person name="Tunlid A."/>
            <person name="Henrissat B."/>
            <person name="Grigoriev I.V."/>
            <person name="Hibbett D.S."/>
            <person name="Martin F."/>
            <person name="Nordberg H.P."/>
            <person name="Cantor M.N."/>
            <person name="Hua S.X."/>
        </authorList>
    </citation>
    <scope>NUCLEOTIDE SEQUENCE [LARGE SCALE GENOMIC DNA]</scope>
    <source>
        <strain evidence="1 2">UH-Slu-Lm8-n1</strain>
    </source>
</reference>
<dbReference type="EMBL" id="KN835146">
    <property type="protein sequence ID" value="KIK47484.1"/>
    <property type="molecule type" value="Genomic_DNA"/>
</dbReference>
<proteinExistence type="predicted"/>
<dbReference type="InParanoid" id="A0A0D0BCJ8"/>
<keyword evidence="2" id="KW-1185">Reference proteome</keyword>
<organism evidence="1 2">
    <name type="scientific">Suillus luteus UH-Slu-Lm8-n1</name>
    <dbReference type="NCBI Taxonomy" id="930992"/>
    <lineage>
        <taxon>Eukaryota</taxon>
        <taxon>Fungi</taxon>
        <taxon>Dikarya</taxon>
        <taxon>Basidiomycota</taxon>
        <taxon>Agaricomycotina</taxon>
        <taxon>Agaricomycetes</taxon>
        <taxon>Agaricomycetidae</taxon>
        <taxon>Boletales</taxon>
        <taxon>Suillineae</taxon>
        <taxon>Suillaceae</taxon>
        <taxon>Suillus</taxon>
    </lineage>
</organism>
<evidence type="ECO:0000313" key="2">
    <source>
        <dbReference type="Proteomes" id="UP000054485"/>
    </source>
</evidence>
<accession>A0A0D0BCJ8</accession>
<reference evidence="2" key="2">
    <citation type="submission" date="2015-01" db="EMBL/GenBank/DDBJ databases">
        <title>Evolutionary Origins and Diversification of the Mycorrhizal Mutualists.</title>
        <authorList>
            <consortium name="DOE Joint Genome Institute"/>
            <consortium name="Mycorrhizal Genomics Consortium"/>
            <person name="Kohler A."/>
            <person name="Kuo A."/>
            <person name="Nagy L.G."/>
            <person name="Floudas D."/>
            <person name="Copeland A."/>
            <person name="Barry K.W."/>
            <person name="Cichocki N."/>
            <person name="Veneault-Fourrey C."/>
            <person name="LaButti K."/>
            <person name="Lindquist E.A."/>
            <person name="Lipzen A."/>
            <person name="Lundell T."/>
            <person name="Morin E."/>
            <person name="Murat C."/>
            <person name="Riley R."/>
            <person name="Ohm R."/>
            <person name="Sun H."/>
            <person name="Tunlid A."/>
            <person name="Henrissat B."/>
            <person name="Grigoriev I.V."/>
            <person name="Hibbett D.S."/>
            <person name="Martin F."/>
        </authorList>
    </citation>
    <scope>NUCLEOTIDE SEQUENCE [LARGE SCALE GENOMIC DNA]</scope>
    <source>
        <strain evidence="2">UH-Slu-Lm8-n1</strain>
    </source>
</reference>
<name>A0A0D0BCJ8_9AGAM</name>
<dbReference type="HOGENOM" id="CLU_3088839_0_0_1"/>
<gene>
    <name evidence="1" type="ORF">CY34DRAFT_799200</name>
</gene>
<evidence type="ECO:0000313" key="1">
    <source>
        <dbReference type="EMBL" id="KIK47484.1"/>
    </source>
</evidence>
<dbReference type="Proteomes" id="UP000054485">
    <property type="component" value="Unassembled WGS sequence"/>
</dbReference>